<gene>
    <name evidence="2" type="ORF">R1080702_035</name>
</gene>
<accession>A0A127KLT2</accession>
<evidence type="ECO:0000313" key="2">
    <source>
        <dbReference type="EMBL" id="AMO43044.1"/>
    </source>
</evidence>
<dbReference type="KEGG" id="vg:29122537"/>
<protein>
    <submittedName>
        <fullName evidence="2">Uncharacterized protein</fullName>
    </submittedName>
</protein>
<dbReference type="RefSeq" id="YP_009301537.1">
    <property type="nucleotide sequence ID" value="NC_031235.1"/>
</dbReference>
<proteinExistence type="predicted"/>
<dbReference type="EMBL" id="KU594606">
    <property type="protein sequence ID" value="AMO43044.1"/>
    <property type="molecule type" value="Genomic_DNA"/>
</dbReference>
<reference evidence="2 3" key="1">
    <citation type="submission" date="2016-01" db="EMBL/GenBank/DDBJ databases">
        <title>The genomic content and context of auxiliary metabolic genes in marine cyanophages.</title>
        <authorList>
            <person name="Marston M.F."/>
            <person name="Martiny J.B.H."/>
            <person name="Crummett L.T."/>
        </authorList>
    </citation>
    <scope>NUCLEOTIDE SEQUENCE [LARGE SCALE GENOMIC DNA]</scope>
    <source>
        <strain evidence="2">RW_108_0702</strain>
    </source>
</reference>
<dbReference type="GeneID" id="29122537"/>
<dbReference type="Proteomes" id="UP000203157">
    <property type="component" value="Segment"/>
</dbReference>
<evidence type="ECO:0000256" key="1">
    <source>
        <dbReference type="SAM" id="MobiDB-lite"/>
    </source>
</evidence>
<evidence type="ECO:0000313" key="3">
    <source>
        <dbReference type="Proteomes" id="UP000203157"/>
    </source>
</evidence>
<name>A0A127KLT2_9CAUD</name>
<organism evidence="2 3">
    <name type="scientific">Cyanophage S-RIM32</name>
    <dbReference type="NCBI Taxonomy" id="1278479"/>
    <lineage>
        <taxon>Viruses</taxon>
        <taxon>Duplodnaviria</taxon>
        <taxon>Heunggongvirae</taxon>
        <taxon>Uroviricota</taxon>
        <taxon>Caudoviricetes</taxon>
        <taxon>Pantevenvirales</taxon>
        <taxon>Kyanoviridae</taxon>
        <taxon>Bristolvirus</taxon>
        <taxon>Bristolvirus rhodeisland</taxon>
    </lineage>
</organism>
<keyword evidence="3" id="KW-1185">Reference proteome</keyword>
<dbReference type="OrthoDB" id="10671at10239"/>
<sequence>MARTQCISIIDESLGNQARNDYNNNPPPAPYPQSVSSSAQAIANDWTRFRDNYPDREFWLLQPGRSFPDLLRPQAFIDDPLTNTRTVNRDNGSVNNRSDWFAICNLASQPPGSYVAVWLDVSGSMRLSTVRASYDYFFERCAAAEINVILNVSDSGERWAADLIIDFPPSVTVFANPSSYQLGSANAESVISWDVFGDFTSATITATQGGQPAPNEDIGEVAGPGSITVSPTETTVYTITAVGPAGNNSREVTLTVEIPDPPTVSFTVDPENFINPGSATLEWSVSGVLVDDISIDQGIGTVGATGNAVVQPTFSTIYTISATNPGGTTTKSVTVTVYQPVGVNIFASPNPISVGQISTLSWDVSGDADTASIDQGIGTVLFNSTRQVSPSTTTTYTLTASGPGGSDSESVTVAVCQTPELSASFPTQIQFGLDFTADIEYRYATGGIVIDIEYQSAYGVLDTEQRTIEGTDSDDSGTSITEVFSSAIPWDITGDDAGPALITYTIRALQSTPCSGETVVGPLTTTVVIDTLADNINIPDSLNQLPAADPVISPDEDTVLSDPIEITDIDINVEIKSDKPIQVRFDDADPNIESNWKSLREIT</sequence>
<feature type="region of interest" description="Disordered" evidence="1">
    <location>
        <begin position="16"/>
        <end position="35"/>
    </location>
</feature>